<gene>
    <name evidence="2" type="ORF">B0T21DRAFT_440965</name>
</gene>
<dbReference type="InterPro" id="IPR023631">
    <property type="entry name" value="Amidase_dom"/>
</dbReference>
<protein>
    <submittedName>
        <fullName evidence="2">Amidase signature domain-containing protein</fullName>
    </submittedName>
</protein>
<dbReference type="Proteomes" id="UP001172159">
    <property type="component" value="Unassembled WGS sequence"/>
</dbReference>
<keyword evidence="3" id="KW-1185">Reference proteome</keyword>
<accession>A0AA40BLS6</accession>
<dbReference type="PANTHER" id="PTHR42678:SF34">
    <property type="entry name" value="OS04G0183300 PROTEIN"/>
    <property type="match status" value="1"/>
</dbReference>
<dbReference type="PANTHER" id="PTHR42678">
    <property type="entry name" value="AMIDASE"/>
    <property type="match status" value="1"/>
</dbReference>
<evidence type="ECO:0000313" key="2">
    <source>
        <dbReference type="EMBL" id="KAK0736498.1"/>
    </source>
</evidence>
<evidence type="ECO:0000259" key="1">
    <source>
        <dbReference type="Pfam" id="PF01425"/>
    </source>
</evidence>
<sequence>MYLQTRPLHGVPFLLRDNIITLDQMQGTAGSHALLGAKPAYESSVVRKLCEAGAIILGKAALTEWAIYRWDNSPTGWSSRGGQCTGPYLFSKYEGIRICNPAGKGNVAGLKATTGLVYRDGVIPASNRLNTLGPFTLLAAEEWESYSSREQMALTVSDFASSLAAYFQSLDTNPNNLESMQDLVAFTKATAEEDYPRHNITTFEIILDKEFYNSESFKEMEYLREYVCGAGGIEGALDREKIDVLVVPTAARTVTSVTFASMGGSPLIAVPLGFYRPDTPIVKDKNGDPITLAPGIP</sequence>
<evidence type="ECO:0000313" key="3">
    <source>
        <dbReference type="Proteomes" id="UP001172159"/>
    </source>
</evidence>
<dbReference type="Pfam" id="PF01425">
    <property type="entry name" value="Amidase"/>
    <property type="match status" value="1"/>
</dbReference>
<dbReference type="EMBL" id="JAUKTV010000006">
    <property type="protein sequence ID" value="KAK0736498.1"/>
    <property type="molecule type" value="Genomic_DNA"/>
</dbReference>
<organism evidence="2 3">
    <name type="scientific">Apiosordaria backusii</name>
    <dbReference type="NCBI Taxonomy" id="314023"/>
    <lineage>
        <taxon>Eukaryota</taxon>
        <taxon>Fungi</taxon>
        <taxon>Dikarya</taxon>
        <taxon>Ascomycota</taxon>
        <taxon>Pezizomycotina</taxon>
        <taxon>Sordariomycetes</taxon>
        <taxon>Sordariomycetidae</taxon>
        <taxon>Sordariales</taxon>
        <taxon>Lasiosphaeriaceae</taxon>
        <taxon>Apiosordaria</taxon>
    </lineage>
</organism>
<comment type="caution">
    <text evidence="2">The sequence shown here is derived from an EMBL/GenBank/DDBJ whole genome shotgun (WGS) entry which is preliminary data.</text>
</comment>
<dbReference type="SUPFAM" id="SSF75304">
    <property type="entry name" value="Amidase signature (AS) enzymes"/>
    <property type="match status" value="1"/>
</dbReference>
<dbReference type="AlphaFoldDB" id="A0AA40BLS6"/>
<reference evidence="2" key="1">
    <citation type="submission" date="2023-06" db="EMBL/GenBank/DDBJ databases">
        <title>Genome-scale phylogeny and comparative genomics of the fungal order Sordariales.</title>
        <authorList>
            <consortium name="Lawrence Berkeley National Laboratory"/>
            <person name="Hensen N."/>
            <person name="Bonometti L."/>
            <person name="Westerberg I."/>
            <person name="Brannstrom I.O."/>
            <person name="Guillou S."/>
            <person name="Cros-Aarteil S."/>
            <person name="Calhoun S."/>
            <person name="Haridas S."/>
            <person name="Kuo A."/>
            <person name="Mondo S."/>
            <person name="Pangilinan J."/>
            <person name="Riley R."/>
            <person name="Labutti K."/>
            <person name="Andreopoulos B."/>
            <person name="Lipzen A."/>
            <person name="Chen C."/>
            <person name="Yanf M."/>
            <person name="Daum C."/>
            <person name="Ng V."/>
            <person name="Clum A."/>
            <person name="Steindorff A."/>
            <person name="Ohm R."/>
            <person name="Martin F."/>
            <person name="Silar P."/>
            <person name="Natvig D."/>
            <person name="Lalanne C."/>
            <person name="Gautier V."/>
            <person name="Ament-Velasquez S.L."/>
            <person name="Kruys A."/>
            <person name="Hutchinson M.I."/>
            <person name="Powell A.J."/>
            <person name="Barry K."/>
            <person name="Miller A.N."/>
            <person name="Grigoriev I.V."/>
            <person name="Debuchy R."/>
            <person name="Gladieux P."/>
            <person name="Thoren M.H."/>
            <person name="Johannesson H."/>
        </authorList>
    </citation>
    <scope>NUCLEOTIDE SEQUENCE</scope>
    <source>
        <strain evidence="2">CBS 540.89</strain>
    </source>
</reference>
<proteinExistence type="predicted"/>
<dbReference type="InterPro" id="IPR036928">
    <property type="entry name" value="AS_sf"/>
</dbReference>
<feature type="domain" description="Amidase" evidence="1">
    <location>
        <begin position="4"/>
        <end position="67"/>
    </location>
</feature>
<name>A0AA40BLS6_9PEZI</name>
<dbReference type="Gene3D" id="3.90.1300.10">
    <property type="entry name" value="Amidase signature (AS) domain"/>
    <property type="match status" value="3"/>
</dbReference>